<comment type="similarity">
    <text evidence="3">Belongs to the CpsD/CapB family.</text>
</comment>
<evidence type="ECO:0000256" key="3">
    <source>
        <dbReference type="ARBA" id="ARBA00007316"/>
    </source>
</evidence>
<keyword evidence="5" id="KW-1003">Cell membrane</keyword>
<keyword evidence="9" id="KW-0418">Kinase</keyword>
<evidence type="ECO:0000256" key="14">
    <source>
        <dbReference type="ARBA" id="ARBA00051245"/>
    </source>
</evidence>
<dbReference type="InterPro" id="IPR003856">
    <property type="entry name" value="LPS_length_determ_N"/>
</dbReference>
<keyword evidence="12 16" id="KW-0472">Membrane</keyword>
<keyword evidence="11 16" id="KW-1133">Transmembrane helix</keyword>
<comment type="subcellular location">
    <subcellularLocation>
        <location evidence="1">Cell membrane</location>
        <topology evidence="1">Multi-pass membrane protein</topology>
    </subcellularLocation>
</comment>
<dbReference type="InterPro" id="IPR050445">
    <property type="entry name" value="Bact_polysacc_biosynth/exp"/>
</dbReference>
<feature type="transmembrane region" description="Helical" evidence="16">
    <location>
        <begin position="198"/>
        <end position="217"/>
    </location>
</feature>
<evidence type="ECO:0000256" key="16">
    <source>
        <dbReference type="SAM" id="Phobius"/>
    </source>
</evidence>
<dbReference type="InterPro" id="IPR033756">
    <property type="entry name" value="YlxH/NBP35"/>
</dbReference>
<evidence type="ECO:0000256" key="12">
    <source>
        <dbReference type="ARBA" id="ARBA00023136"/>
    </source>
</evidence>
<feature type="transmembrane region" description="Helical" evidence="16">
    <location>
        <begin position="37"/>
        <end position="57"/>
    </location>
</feature>
<dbReference type="AlphaFoldDB" id="A0A1H5KJR7"/>
<evidence type="ECO:0000256" key="13">
    <source>
        <dbReference type="ARBA" id="ARBA00023137"/>
    </source>
</evidence>
<keyword evidence="13" id="KW-0829">Tyrosine-protein kinase</keyword>
<feature type="domain" description="Polysaccharide chain length determinant N-terminal" evidence="17">
    <location>
        <begin position="24"/>
        <end position="111"/>
    </location>
</feature>
<dbReference type="Pfam" id="PF02706">
    <property type="entry name" value="Wzz"/>
    <property type="match status" value="1"/>
</dbReference>
<evidence type="ECO:0000256" key="9">
    <source>
        <dbReference type="ARBA" id="ARBA00022777"/>
    </source>
</evidence>
<evidence type="ECO:0000256" key="10">
    <source>
        <dbReference type="ARBA" id="ARBA00022840"/>
    </source>
</evidence>
<dbReference type="Gene3D" id="3.40.50.300">
    <property type="entry name" value="P-loop containing nucleotide triphosphate hydrolases"/>
    <property type="match status" value="1"/>
</dbReference>
<dbReference type="InterPro" id="IPR027417">
    <property type="entry name" value="P-loop_NTPase"/>
</dbReference>
<dbReference type="EC" id="2.7.10.2" evidence="4"/>
<sequence length="512" mass="54133">MQGLIHRAMLHYTALTFTWGKLDLELRDYLLILRRSWITIVALTLAGLLIGGLASILTKPVYSAGTQLFVATQNSGSVQDLQTGNSFIQARVSSYVKTATTPTVLQPVIDTLGLTETPQKLASRVSASSDLKTVLINISVEDSSPVQAAAIAQGVANSLIKAVDNLETPTAGGVSPVRVSVVTPAIAPVSPSAPNTKINLALGLIVGLALGIAAALLRATLDTRVRTERDLTQITQAPVLGGIVFDPDAAKDPLVSAASIHSQRSESFRQLRTNLQFAHVSHKSKTVLVTSSLPGEGKSTTATNLAISMAESGQSVALVDADLRRPMVATYLGLESQAGLTTALIGQADVQDLMQPWGQNELHVLTAGRIPPNPSELLGSTEMKQLILRLEKAFDSVVIDAPPLLPVTDAAVLAQQVGGVVLVVGCHTAKRPQVEKAIATLELVNADVLGVVLNRLPTKGPDAYSYSYYGYAPKDVATQQPPRRSRAASPIADPPAEDAFDDILRGRTSRRA</sequence>
<keyword evidence="6" id="KW-0808">Transferase</keyword>
<evidence type="ECO:0000313" key="19">
    <source>
        <dbReference type="Proteomes" id="UP000182725"/>
    </source>
</evidence>
<organism evidence="18 19">
    <name type="scientific">Arthrobacter alpinus</name>
    <dbReference type="NCBI Taxonomy" id="656366"/>
    <lineage>
        <taxon>Bacteria</taxon>
        <taxon>Bacillati</taxon>
        <taxon>Actinomycetota</taxon>
        <taxon>Actinomycetes</taxon>
        <taxon>Micrococcales</taxon>
        <taxon>Micrococcaceae</taxon>
        <taxon>Arthrobacter</taxon>
    </lineage>
</organism>
<keyword evidence="10" id="KW-0067">ATP-binding</keyword>
<dbReference type="Proteomes" id="UP000182725">
    <property type="component" value="Unassembled WGS sequence"/>
</dbReference>
<evidence type="ECO:0000256" key="11">
    <source>
        <dbReference type="ARBA" id="ARBA00022989"/>
    </source>
</evidence>
<dbReference type="GO" id="GO:0042802">
    <property type="term" value="F:identical protein binding"/>
    <property type="evidence" value="ECO:0007669"/>
    <property type="project" value="UniProtKB-ARBA"/>
</dbReference>
<dbReference type="RefSeq" id="WP_425284267.1">
    <property type="nucleotide sequence ID" value="NZ_FNTV01000001.1"/>
</dbReference>
<comment type="similarity">
    <text evidence="2">Belongs to the CpsC/CapA family.</text>
</comment>
<evidence type="ECO:0000256" key="2">
    <source>
        <dbReference type="ARBA" id="ARBA00006683"/>
    </source>
</evidence>
<proteinExistence type="inferred from homology"/>
<dbReference type="PANTHER" id="PTHR32309:SF13">
    <property type="entry name" value="FERRIC ENTEROBACTIN TRANSPORT PROTEIN FEPE"/>
    <property type="match status" value="1"/>
</dbReference>
<dbReference type="GO" id="GO:0004715">
    <property type="term" value="F:non-membrane spanning protein tyrosine kinase activity"/>
    <property type="evidence" value="ECO:0007669"/>
    <property type="project" value="UniProtKB-EC"/>
</dbReference>
<evidence type="ECO:0000256" key="6">
    <source>
        <dbReference type="ARBA" id="ARBA00022679"/>
    </source>
</evidence>
<protein>
    <recommendedName>
        <fullName evidence="4">non-specific protein-tyrosine kinase</fullName>
        <ecNumber evidence="4">2.7.10.2</ecNumber>
    </recommendedName>
</protein>
<dbReference type="InterPro" id="IPR005702">
    <property type="entry name" value="Wzc-like_C"/>
</dbReference>
<evidence type="ECO:0000256" key="1">
    <source>
        <dbReference type="ARBA" id="ARBA00004651"/>
    </source>
</evidence>
<dbReference type="SUPFAM" id="SSF52540">
    <property type="entry name" value="P-loop containing nucleoside triphosphate hydrolases"/>
    <property type="match status" value="1"/>
</dbReference>
<dbReference type="NCBIfam" id="TIGR01007">
    <property type="entry name" value="eps_fam"/>
    <property type="match status" value="1"/>
</dbReference>
<keyword evidence="7 16" id="KW-0812">Transmembrane</keyword>
<evidence type="ECO:0000256" key="5">
    <source>
        <dbReference type="ARBA" id="ARBA00022475"/>
    </source>
</evidence>
<evidence type="ECO:0000256" key="7">
    <source>
        <dbReference type="ARBA" id="ARBA00022692"/>
    </source>
</evidence>
<name>A0A1H5KJR7_9MICC</name>
<dbReference type="PANTHER" id="PTHR32309">
    <property type="entry name" value="TYROSINE-PROTEIN KINASE"/>
    <property type="match status" value="1"/>
</dbReference>
<dbReference type="EMBL" id="FNTV01000001">
    <property type="protein sequence ID" value="SEE64341.1"/>
    <property type="molecule type" value="Genomic_DNA"/>
</dbReference>
<gene>
    <name evidence="18" type="ORF">SAMN04489740_2021</name>
</gene>
<dbReference type="CDD" id="cd05387">
    <property type="entry name" value="BY-kinase"/>
    <property type="match status" value="1"/>
</dbReference>
<evidence type="ECO:0000256" key="8">
    <source>
        <dbReference type="ARBA" id="ARBA00022741"/>
    </source>
</evidence>
<feature type="region of interest" description="Disordered" evidence="15">
    <location>
        <begin position="475"/>
        <end position="512"/>
    </location>
</feature>
<evidence type="ECO:0000313" key="18">
    <source>
        <dbReference type="EMBL" id="SEE64341.1"/>
    </source>
</evidence>
<evidence type="ECO:0000259" key="17">
    <source>
        <dbReference type="Pfam" id="PF02706"/>
    </source>
</evidence>
<evidence type="ECO:0000256" key="4">
    <source>
        <dbReference type="ARBA" id="ARBA00011903"/>
    </source>
</evidence>
<dbReference type="GO" id="GO:0005886">
    <property type="term" value="C:plasma membrane"/>
    <property type="evidence" value="ECO:0007669"/>
    <property type="project" value="UniProtKB-SubCell"/>
</dbReference>
<dbReference type="Pfam" id="PF10609">
    <property type="entry name" value="ParA"/>
    <property type="match status" value="1"/>
</dbReference>
<comment type="catalytic activity">
    <reaction evidence="14">
        <text>L-tyrosyl-[protein] + ATP = O-phospho-L-tyrosyl-[protein] + ADP + H(+)</text>
        <dbReference type="Rhea" id="RHEA:10596"/>
        <dbReference type="Rhea" id="RHEA-COMP:10136"/>
        <dbReference type="Rhea" id="RHEA-COMP:20101"/>
        <dbReference type="ChEBI" id="CHEBI:15378"/>
        <dbReference type="ChEBI" id="CHEBI:30616"/>
        <dbReference type="ChEBI" id="CHEBI:46858"/>
        <dbReference type="ChEBI" id="CHEBI:61978"/>
        <dbReference type="ChEBI" id="CHEBI:456216"/>
        <dbReference type="EC" id="2.7.10.2"/>
    </reaction>
</comment>
<dbReference type="GO" id="GO:0005524">
    <property type="term" value="F:ATP binding"/>
    <property type="evidence" value="ECO:0007669"/>
    <property type="project" value="UniProtKB-KW"/>
</dbReference>
<keyword evidence="8" id="KW-0547">Nucleotide-binding</keyword>
<accession>A0A1H5KJR7</accession>
<reference evidence="18 19" key="1">
    <citation type="submission" date="2016-10" db="EMBL/GenBank/DDBJ databases">
        <authorList>
            <person name="de Groot N.N."/>
        </authorList>
    </citation>
    <scope>NUCLEOTIDE SEQUENCE [LARGE SCALE GENOMIC DNA]</scope>
    <source>
        <strain evidence="18 19">DSM 22274</strain>
    </source>
</reference>
<evidence type="ECO:0000256" key="15">
    <source>
        <dbReference type="SAM" id="MobiDB-lite"/>
    </source>
</evidence>
<dbReference type="FunFam" id="3.40.50.300:FF:000527">
    <property type="entry name" value="Tyrosine-protein kinase etk"/>
    <property type="match status" value="1"/>
</dbReference>